<comment type="caution">
    <text evidence="4">The sequence shown here is derived from an EMBL/GenBank/DDBJ whole genome shotgun (WGS) entry which is preliminary data.</text>
</comment>
<dbReference type="Gene3D" id="1.10.30.10">
    <property type="entry name" value="High mobility group box domain"/>
    <property type="match status" value="1"/>
</dbReference>
<feature type="compositionally biased region" description="Basic and acidic residues" evidence="2">
    <location>
        <begin position="87"/>
        <end position="98"/>
    </location>
</feature>
<dbReference type="InterPro" id="IPR036910">
    <property type="entry name" value="HMG_box_dom_sf"/>
</dbReference>
<keyword evidence="1" id="KW-0539">Nucleus</keyword>
<sequence>MFRVKPKAAYVLFGEHVRLDPALSGVPLADIEKAIERRWRELPQEERVNKWERPASLRLQDYQKKLKKYEQTEHFQTYQTYLEAFEERQHSPEIRPDSKASFTSATAPSVPQPVHTEQEDPDSDQHMIFGTYGPDSEGQSHDAASPVRCGMVEVRNYLTIRGINPHLIRVKPYPTEGTTTQAVEDFLNGTGALLHLWNREEAMDLIRSVYRPENDVAALNLGRQQFISLSYLNNATEEQLQYWWNVFRSVLFLESWFAYNTNLESRVTHEDLNLYHAPSSQAENEPATLHEHILKLGQLSAYIALDLKTAALLKSEQVRAHLGSLNEWHRKLPPPMQLSRLSLTSPFTTNLTTKRSLLQTHILFLGIFVEPYRKYLVDLGSFRLSNELVEFDGLEDLEHLEEQCILAARQSARVASLLQIDNLVRAHCWVSIYTSFTSCAILLFSASQKLLGLYGEEVGQDLSYASSHLNLLSLCSYDNSIARKLYTQLQIDFNEIREVAVSPVYREMRNARIFVKDPRLVPRSYYDPVLGAEELSKAIVDSARSIMGTLKATTLLKE</sequence>
<feature type="region of interest" description="Disordered" evidence="2">
    <location>
        <begin position="87"/>
        <end position="143"/>
    </location>
</feature>
<evidence type="ECO:0000256" key="2">
    <source>
        <dbReference type="SAM" id="MobiDB-lite"/>
    </source>
</evidence>
<dbReference type="GeneID" id="67021653"/>
<dbReference type="SMART" id="SM00398">
    <property type="entry name" value="HMG"/>
    <property type="match status" value="1"/>
</dbReference>
<dbReference type="PROSITE" id="PS50118">
    <property type="entry name" value="HMG_BOX_2"/>
    <property type="match status" value="1"/>
</dbReference>
<dbReference type="InterPro" id="IPR009071">
    <property type="entry name" value="HMG_box_dom"/>
</dbReference>
<dbReference type="EMBL" id="CAJRGZ010000025">
    <property type="protein sequence ID" value="CAG5180806.1"/>
    <property type="molecule type" value="Genomic_DNA"/>
</dbReference>
<keyword evidence="5" id="KW-1185">Reference proteome</keyword>
<dbReference type="CDD" id="cd12148">
    <property type="entry name" value="fungal_TF_MHR"/>
    <property type="match status" value="1"/>
</dbReference>
<protein>
    <recommendedName>
        <fullName evidence="3">HMG box domain-containing protein</fullName>
    </recommendedName>
</protein>
<dbReference type="GO" id="GO:0005634">
    <property type="term" value="C:nucleus"/>
    <property type="evidence" value="ECO:0007669"/>
    <property type="project" value="UniProtKB-UniRule"/>
</dbReference>
<feature type="compositionally biased region" description="Polar residues" evidence="2">
    <location>
        <begin position="100"/>
        <end position="109"/>
    </location>
</feature>
<accession>A0A8J2I7F7</accession>
<reference evidence="4" key="1">
    <citation type="submission" date="2021-05" db="EMBL/GenBank/DDBJ databases">
        <authorList>
            <person name="Stam R."/>
        </authorList>
    </citation>
    <scope>NUCLEOTIDE SEQUENCE</scope>
    <source>
        <strain evidence="4">CS162</strain>
    </source>
</reference>
<evidence type="ECO:0000259" key="3">
    <source>
        <dbReference type="PROSITE" id="PS50118"/>
    </source>
</evidence>
<organism evidence="4 5">
    <name type="scientific">Alternaria atra</name>
    <dbReference type="NCBI Taxonomy" id="119953"/>
    <lineage>
        <taxon>Eukaryota</taxon>
        <taxon>Fungi</taxon>
        <taxon>Dikarya</taxon>
        <taxon>Ascomycota</taxon>
        <taxon>Pezizomycotina</taxon>
        <taxon>Dothideomycetes</taxon>
        <taxon>Pleosporomycetidae</taxon>
        <taxon>Pleosporales</taxon>
        <taxon>Pleosporineae</taxon>
        <taxon>Pleosporaceae</taxon>
        <taxon>Alternaria</taxon>
        <taxon>Alternaria sect. Ulocladioides</taxon>
    </lineage>
</organism>
<proteinExistence type="predicted"/>
<evidence type="ECO:0000313" key="4">
    <source>
        <dbReference type="EMBL" id="CAG5180806.1"/>
    </source>
</evidence>
<evidence type="ECO:0000256" key="1">
    <source>
        <dbReference type="PROSITE-ProRule" id="PRU00267"/>
    </source>
</evidence>
<feature type="domain" description="HMG box" evidence="3">
    <location>
        <begin position="3"/>
        <end position="70"/>
    </location>
</feature>
<dbReference type="AlphaFoldDB" id="A0A8J2I7F7"/>
<dbReference type="OrthoDB" id="1919336at2759"/>
<dbReference type="Proteomes" id="UP000676310">
    <property type="component" value="Unassembled WGS sequence"/>
</dbReference>
<name>A0A8J2I7F7_9PLEO</name>
<dbReference type="RefSeq" id="XP_043173001.1">
    <property type="nucleotide sequence ID" value="XM_043317066.1"/>
</dbReference>
<dbReference type="GO" id="GO:0003677">
    <property type="term" value="F:DNA binding"/>
    <property type="evidence" value="ECO:0007669"/>
    <property type="project" value="UniProtKB-UniRule"/>
</dbReference>
<feature type="DNA-binding region" description="HMG box" evidence="1">
    <location>
        <begin position="3"/>
        <end position="70"/>
    </location>
</feature>
<evidence type="ECO:0000313" key="5">
    <source>
        <dbReference type="Proteomes" id="UP000676310"/>
    </source>
</evidence>
<dbReference type="SUPFAM" id="SSF47095">
    <property type="entry name" value="HMG-box"/>
    <property type="match status" value="1"/>
</dbReference>
<gene>
    <name evidence="4" type="ORF">ALTATR162_LOCUS9432</name>
</gene>
<keyword evidence="1" id="KW-0238">DNA-binding</keyword>